<evidence type="ECO:0000256" key="4">
    <source>
        <dbReference type="ARBA" id="ARBA00023008"/>
    </source>
</evidence>
<evidence type="ECO:0000259" key="9">
    <source>
        <dbReference type="Pfam" id="PF07731"/>
    </source>
</evidence>
<gene>
    <name evidence="11" type="ORF">DFH08DRAFT_927003</name>
</gene>
<dbReference type="Pfam" id="PF00394">
    <property type="entry name" value="Cu-oxidase"/>
    <property type="match status" value="1"/>
</dbReference>
<feature type="domain" description="Plastocyanin-like" evidence="10">
    <location>
        <begin position="37"/>
        <end position="153"/>
    </location>
</feature>
<dbReference type="AlphaFoldDB" id="A0AAD7EEB2"/>
<dbReference type="Gene3D" id="2.60.40.420">
    <property type="entry name" value="Cupredoxins - blue copper proteins"/>
    <property type="match status" value="3"/>
</dbReference>
<comment type="similarity">
    <text evidence="1">Belongs to the multicopper oxidase family.</text>
</comment>
<evidence type="ECO:0000256" key="2">
    <source>
        <dbReference type="ARBA" id="ARBA00022723"/>
    </source>
</evidence>
<evidence type="ECO:0000256" key="1">
    <source>
        <dbReference type="ARBA" id="ARBA00010609"/>
    </source>
</evidence>
<dbReference type="PANTHER" id="PTHR11709:SF511">
    <property type="entry name" value="LACCASE"/>
    <property type="match status" value="1"/>
</dbReference>
<dbReference type="CDD" id="cd13903">
    <property type="entry name" value="CuRO_3_Tv-LCC_like"/>
    <property type="match status" value="1"/>
</dbReference>
<proteinExistence type="inferred from homology"/>
<dbReference type="InterPro" id="IPR002355">
    <property type="entry name" value="Cu_oxidase_Cu_BS"/>
</dbReference>
<dbReference type="Proteomes" id="UP001218218">
    <property type="component" value="Unassembled WGS sequence"/>
</dbReference>
<evidence type="ECO:0000256" key="6">
    <source>
        <dbReference type="ARBA" id="ARBA00023180"/>
    </source>
</evidence>
<dbReference type="GO" id="GO:0005507">
    <property type="term" value="F:copper ion binding"/>
    <property type="evidence" value="ECO:0007669"/>
    <property type="project" value="InterPro"/>
</dbReference>
<evidence type="ECO:0000256" key="3">
    <source>
        <dbReference type="ARBA" id="ARBA00023002"/>
    </source>
</evidence>
<dbReference type="PROSITE" id="PS00080">
    <property type="entry name" value="MULTICOPPER_OXIDASE2"/>
    <property type="match status" value="1"/>
</dbReference>
<dbReference type="SUPFAM" id="SSF49503">
    <property type="entry name" value="Cupredoxins"/>
    <property type="match status" value="3"/>
</dbReference>
<dbReference type="Pfam" id="PF07732">
    <property type="entry name" value="Cu-oxidase_3"/>
    <property type="match status" value="1"/>
</dbReference>
<reference evidence="11" key="1">
    <citation type="submission" date="2023-03" db="EMBL/GenBank/DDBJ databases">
        <title>Massive genome expansion in bonnet fungi (Mycena s.s.) driven by repeated elements and novel gene families across ecological guilds.</title>
        <authorList>
            <consortium name="Lawrence Berkeley National Laboratory"/>
            <person name="Harder C.B."/>
            <person name="Miyauchi S."/>
            <person name="Viragh M."/>
            <person name="Kuo A."/>
            <person name="Thoen E."/>
            <person name="Andreopoulos B."/>
            <person name="Lu D."/>
            <person name="Skrede I."/>
            <person name="Drula E."/>
            <person name="Henrissat B."/>
            <person name="Morin E."/>
            <person name="Kohler A."/>
            <person name="Barry K."/>
            <person name="LaButti K."/>
            <person name="Morin E."/>
            <person name="Salamov A."/>
            <person name="Lipzen A."/>
            <person name="Mereny Z."/>
            <person name="Hegedus B."/>
            <person name="Baldrian P."/>
            <person name="Stursova M."/>
            <person name="Weitz H."/>
            <person name="Taylor A."/>
            <person name="Grigoriev I.V."/>
            <person name="Nagy L.G."/>
            <person name="Martin F."/>
            <person name="Kauserud H."/>
        </authorList>
    </citation>
    <scope>NUCLEOTIDE SEQUENCE</scope>
    <source>
        <strain evidence="11">CBHHK002</strain>
    </source>
</reference>
<evidence type="ECO:0000313" key="11">
    <source>
        <dbReference type="EMBL" id="KAJ7314429.1"/>
    </source>
</evidence>
<dbReference type="InterPro" id="IPR001117">
    <property type="entry name" value="Cu-oxidase_2nd"/>
</dbReference>
<feature type="signal peptide" evidence="7">
    <location>
        <begin position="1"/>
        <end position="18"/>
    </location>
</feature>
<dbReference type="InterPro" id="IPR011706">
    <property type="entry name" value="Cu-oxidase_C"/>
</dbReference>
<dbReference type="FunFam" id="2.60.40.420:FF:000045">
    <property type="entry name" value="Laccase 2"/>
    <property type="match status" value="1"/>
</dbReference>
<evidence type="ECO:0000313" key="12">
    <source>
        <dbReference type="Proteomes" id="UP001218218"/>
    </source>
</evidence>
<keyword evidence="5" id="KW-1015">Disulfide bond</keyword>
<name>A0AAD7EEB2_9AGAR</name>
<keyword evidence="3" id="KW-0560">Oxidoreductase</keyword>
<accession>A0AAD7EEB2</accession>
<keyword evidence="7" id="KW-0732">Signal</keyword>
<keyword evidence="6" id="KW-0325">Glycoprotein</keyword>
<dbReference type="GO" id="GO:0016491">
    <property type="term" value="F:oxidoreductase activity"/>
    <property type="evidence" value="ECO:0007669"/>
    <property type="project" value="UniProtKB-KW"/>
</dbReference>
<keyword evidence="2" id="KW-0479">Metal-binding</keyword>
<keyword evidence="12" id="KW-1185">Reference proteome</keyword>
<dbReference type="Pfam" id="PF07731">
    <property type="entry name" value="Cu-oxidase_2"/>
    <property type="match status" value="1"/>
</dbReference>
<dbReference type="PROSITE" id="PS00079">
    <property type="entry name" value="MULTICOPPER_OXIDASE1"/>
    <property type="match status" value="2"/>
</dbReference>
<dbReference type="InterPro" id="IPR033138">
    <property type="entry name" value="Cu_oxidase_CS"/>
</dbReference>
<protein>
    <submittedName>
        <fullName evidence="11">Cupredoxin</fullName>
    </submittedName>
</protein>
<evidence type="ECO:0000256" key="5">
    <source>
        <dbReference type="ARBA" id="ARBA00023157"/>
    </source>
</evidence>
<keyword evidence="4" id="KW-0186">Copper</keyword>
<evidence type="ECO:0000256" key="7">
    <source>
        <dbReference type="SAM" id="SignalP"/>
    </source>
</evidence>
<dbReference type="InterPro" id="IPR008972">
    <property type="entry name" value="Cupredoxin"/>
</dbReference>
<dbReference type="EMBL" id="JARIHO010000067">
    <property type="protein sequence ID" value="KAJ7314429.1"/>
    <property type="molecule type" value="Genomic_DNA"/>
</dbReference>
<feature type="domain" description="Plastocyanin-like" evidence="9">
    <location>
        <begin position="405"/>
        <end position="502"/>
    </location>
</feature>
<organism evidence="11 12">
    <name type="scientific">Mycena albidolilacea</name>
    <dbReference type="NCBI Taxonomy" id="1033008"/>
    <lineage>
        <taxon>Eukaryota</taxon>
        <taxon>Fungi</taxon>
        <taxon>Dikarya</taxon>
        <taxon>Basidiomycota</taxon>
        <taxon>Agaricomycotina</taxon>
        <taxon>Agaricomycetes</taxon>
        <taxon>Agaricomycetidae</taxon>
        <taxon>Agaricales</taxon>
        <taxon>Marasmiineae</taxon>
        <taxon>Mycenaceae</taxon>
        <taxon>Mycena</taxon>
    </lineage>
</organism>
<comment type="caution">
    <text evidence="11">The sequence shown here is derived from an EMBL/GenBank/DDBJ whole genome shotgun (WGS) entry which is preliminary data.</text>
</comment>
<dbReference type="InterPro" id="IPR011707">
    <property type="entry name" value="Cu-oxidase-like_N"/>
</dbReference>
<dbReference type="PANTHER" id="PTHR11709">
    <property type="entry name" value="MULTI-COPPER OXIDASE"/>
    <property type="match status" value="1"/>
</dbReference>
<sequence length="531" mass="57861">MKLSTATVPAFLSLLVAAAPPAPKFNDVTLDIVNAPLAPDGFTRSTVSANGQFPGPLIRATKGDTLRVKTNNKLTDPTMRRSTTLDFDGIFFDTPNAFNEGTPFVTTCPIGPGASYTYVLPLGQQTGTYWYHSQLSMQYADGLRGPLIIYDPEDPQAHLYDVDDESTIWFISDWWHNATLSLLESYNFNQIIPVSDSGLFNGRGRYNGGPETEYAVSTVTTGKRYRFRIINASARSDFTISVDNHTLSVIGVDGVPVNPHTVSVIDALAGQRYDVVLTADQPIGNYWINTVLGGGAPRHNLNLNVTFGRGVLHYDGAPDAEPTGPMTLGPQPGDPARILLNEWELTPLFPVAPPPADIELTFLTSMTPNASSPSGFDSKWNINNISYVSPLVPTLVKILDGDDSKTEDTFILPANKVIQVTFPPSTEDELHPFHLHGNNFWVIKSNGSDTINEVNPIRRDVSGAGAGGTILRFTTDRPGPWFFHCHIFWHMNAGLAAVLATGVNETRHAVHPTGAWDDLCDAYNALPAELQ</sequence>
<dbReference type="InterPro" id="IPR045087">
    <property type="entry name" value="Cu-oxidase_fam"/>
</dbReference>
<evidence type="ECO:0000259" key="8">
    <source>
        <dbReference type="Pfam" id="PF00394"/>
    </source>
</evidence>
<feature type="domain" description="Plastocyanin-like" evidence="8">
    <location>
        <begin position="165"/>
        <end position="316"/>
    </location>
</feature>
<feature type="chain" id="PRO_5042041066" evidence="7">
    <location>
        <begin position="19"/>
        <end position="531"/>
    </location>
</feature>
<evidence type="ECO:0000259" key="10">
    <source>
        <dbReference type="Pfam" id="PF07732"/>
    </source>
</evidence>